<evidence type="ECO:0000256" key="6">
    <source>
        <dbReference type="ARBA" id="ARBA00022801"/>
    </source>
</evidence>
<dbReference type="Proteomes" id="UP001634394">
    <property type="component" value="Unassembled WGS sequence"/>
</dbReference>
<dbReference type="InterPro" id="IPR036852">
    <property type="entry name" value="Peptidase_S8/S53_dom_sf"/>
</dbReference>
<dbReference type="InterPro" id="IPR015500">
    <property type="entry name" value="Peptidase_S8_subtilisin-rel"/>
</dbReference>
<dbReference type="PROSITE" id="PS50157">
    <property type="entry name" value="ZINC_FINGER_C2H2_2"/>
    <property type="match status" value="1"/>
</dbReference>
<dbReference type="PANTHER" id="PTHR42884">
    <property type="entry name" value="PROPROTEIN CONVERTASE SUBTILISIN/KEXIN-RELATED"/>
    <property type="match status" value="1"/>
</dbReference>
<dbReference type="FunFam" id="2.60.120.260:FF:000026">
    <property type="entry name" value="proprotein convertase subtilisin/kexin type 7"/>
    <property type="match status" value="1"/>
</dbReference>
<dbReference type="EMBL" id="JBJQND010000002">
    <property type="protein sequence ID" value="KAL3885756.1"/>
    <property type="molecule type" value="Genomic_DNA"/>
</dbReference>
<dbReference type="Pfam" id="PF01483">
    <property type="entry name" value="P_proprotein"/>
    <property type="match status" value="1"/>
</dbReference>
<dbReference type="GO" id="GO:0012505">
    <property type="term" value="C:endomembrane system"/>
    <property type="evidence" value="ECO:0007669"/>
    <property type="project" value="UniProtKB-ARBA"/>
</dbReference>
<dbReference type="PROSITE" id="PS00137">
    <property type="entry name" value="SUBTILASE_HIS"/>
    <property type="match status" value="1"/>
</dbReference>
<keyword evidence="13" id="KW-0862">Zinc</keyword>
<dbReference type="InterPro" id="IPR000209">
    <property type="entry name" value="Peptidase_S8/S53_dom"/>
</dbReference>
<evidence type="ECO:0000256" key="10">
    <source>
        <dbReference type="ARBA" id="ARBA00023145"/>
    </source>
</evidence>
<feature type="active site" description="Charge relay system" evidence="12 14">
    <location>
        <position position="241"/>
    </location>
</feature>
<keyword evidence="5" id="KW-0732">Signal</keyword>
<dbReference type="GO" id="GO:0008270">
    <property type="term" value="F:zinc ion binding"/>
    <property type="evidence" value="ECO:0007669"/>
    <property type="project" value="UniProtKB-KW"/>
</dbReference>
<evidence type="ECO:0000256" key="11">
    <source>
        <dbReference type="ARBA" id="ARBA00023180"/>
    </source>
</evidence>
<evidence type="ECO:0000256" key="14">
    <source>
        <dbReference type="PROSITE-ProRule" id="PRU01240"/>
    </source>
</evidence>
<dbReference type="PROSITE" id="PS51829">
    <property type="entry name" value="P_HOMO_B"/>
    <property type="match status" value="1"/>
</dbReference>
<dbReference type="InterPro" id="IPR002884">
    <property type="entry name" value="P_dom"/>
</dbReference>
<feature type="active site" description="Charge relay system" evidence="12 14">
    <location>
        <position position="281"/>
    </location>
</feature>
<feature type="domain" description="P/Homo B" evidence="19">
    <location>
        <begin position="537"/>
        <end position="675"/>
    </location>
</feature>
<dbReference type="PROSITE" id="PS00138">
    <property type="entry name" value="SUBTILASE_SER"/>
    <property type="match status" value="1"/>
</dbReference>
<dbReference type="InterPro" id="IPR013087">
    <property type="entry name" value="Znf_C2H2_type"/>
</dbReference>
<evidence type="ECO:0000256" key="16">
    <source>
        <dbReference type="SAM" id="MobiDB-lite"/>
    </source>
</evidence>
<dbReference type="GO" id="GO:0005737">
    <property type="term" value="C:cytoplasm"/>
    <property type="evidence" value="ECO:0007669"/>
    <property type="project" value="UniProtKB-ARBA"/>
</dbReference>
<feature type="transmembrane region" description="Helical" evidence="17">
    <location>
        <begin position="12"/>
        <end position="33"/>
    </location>
</feature>
<evidence type="ECO:0000256" key="15">
    <source>
        <dbReference type="RuleBase" id="RU003355"/>
    </source>
</evidence>
<dbReference type="InterPro" id="IPR034182">
    <property type="entry name" value="Kexin/furin"/>
</dbReference>
<name>A0ABD3XHK5_SINWO</name>
<evidence type="ECO:0000256" key="7">
    <source>
        <dbReference type="ARBA" id="ARBA00022825"/>
    </source>
</evidence>
<keyword evidence="2 14" id="KW-0645">Protease</keyword>
<comment type="caution">
    <text evidence="20">The sequence shown here is derived from an EMBL/GenBank/DDBJ whole genome shotgun (WGS) entry which is preliminary data.</text>
</comment>
<gene>
    <name evidence="20" type="ORF">ACJMK2_025797</name>
</gene>
<evidence type="ECO:0008006" key="22">
    <source>
        <dbReference type="Google" id="ProtNLM"/>
    </source>
</evidence>
<evidence type="ECO:0000259" key="18">
    <source>
        <dbReference type="PROSITE" id="PS50157"/>
    </source>
</evidence>
<accession>A0ABD3XHK5</accession>
<evidence type="ECO:0000256" key="4">
    <source>
        <dbReference type="ARBA" id="ARBA00022692"/>
    </source>
</evidence>
<evidence type="ECO:0000313" key="20">
    <source>
        <dbReference type="EMBL" id="KAL3885756.1"/>
    </source>
</evidence>
<reference evidence="20 21" key="1">
    <citation type="submission" date="2024-11" db="EMBL/GenBank/DDBJ databases">
        <title>Chromosome-level genome assembly of the freshwater bivalve Anodonta woodiana.</title>
        <authorList>
            <person name="Chen X."/>
        </authorList>
    </citation>
    <scope>NUCLEOTIDE SEQUENCE [LARGE SCALE GENOMIC DNA]</scope>
    <source>
        <strain evidence="20">MN2024</strain>
        <tissue evidence="20">Gills</tissue>
    </source>
</reference>
<evidence type="ECO:0000256" key="1">
    <source>
        <dbReference type="ARBA" id="ARBA00004370"/>
    </source>
</evidence>
<evidence type="ECO:0000313" key="21">
    <source>
        <dbReference type="Proteomes" id="UP001634394"/>
    </source>
</evidence>
<dbReference type="InterPro" id="IPR022398">
    <property type="entry name" value="Peptidase_S8_His-AS"/>
</dbReference>
<dbReference type="AlphaFoldDB" id="A0ABD3XHK5"/>
<dbReference type="FunFam" id="3.40.50.200:FF:000005">
    <property type="entry name" value="Proprotein convertase subtilisin/kexin type 7"/>
    <property type="match status" value="1"/>
</dbReference>
<keyword evidence="21" id="KW-1185">Reference proteome</keyword>
<dbReference type="InterPro" id="IPR023828">
    <property type="entry name" value="Peptidase_S8_Ser-AS"/>
</dbReference>
<keyword evidence="6 14" id="KW-0378">Hydrolase</keyword>
<keyword evidence="11" id="KW-0325">Glycoprotein</keyword>
<sequence>MMLPWGQARTYLVIFSINFVLIHLSLLHGNFVLSKNSKKLKQSSHVDHFNKTLLWIIKINFTQTDLTDLRKIHDRADRIAKDLDLINLGQVGEFKGHYFFSYIFFAKSNDTNDFATPDNKLPTLSDRDNYLGYTKHKNSYMRERRVDLNRIHRAHLLEIGSHHFKRKISQIEKRLDNHVDVEWHSNQKILQRSKRWMTFKDPYYANQWHLHNTVNYKMDINVTGVWELGVTGKGVTVAVVDDGLEWNNSDIMKNYNAAGSWDLNSDDSDPMPDASKDSNHHGTRCAGEIAAVPNNVCGVGVAYGSRVSGIRVLDGLMTDALEATAFNKFMQINDIYSCSWGPDDDGKTVDGPHHMATSAMKYGIDFGRHGYGSIYVVASGNGGRQGDNCNYDGYANSIYTVTIGAVDETGHMPFYAEECASMLAVTFSSGGFSTRNIATTDLSKKLRDDRNGCTMDHTGTSAAAPIAAGLIALMLEVQPCLTWRDVQYLIILTAQKVDIDLAQWQKNGAGLWHSHKHGFGLMKAWRMVSAAKVWKMVPWLTSFNYKQDDISLQISKNTSSPLIVSHIVTEEEIRGYDLFILENVQVTLKITHPHRGKLNIVLICPSGTVSLIGASRPHDDSADGFDGWTFSTVRCWGETPKGNWQLIITDNDTDLEYGYGYLKSWELALYGTPMSTDQFDQRRQLINDAMDGRYLRSNVSTECPPPPVTAQPDVPMSDRTLKILLLIGGFCIVMAVYETLEYILCYGEEKKEYTKLTSLVKRAYYLSRGILRGDSHNPSEITGLLANTEEREVDEIPMDTLSSNYQEQLSYSSQSNSNLCSSDDATNLEQDKGDSSNCMLCGDTGAESQNNRKHCKEQSHSSHRPVSPSSDSVLEDSL</sequence>
<dbReference type="Gene3D" id="3.40.50.200">
    <property type="entry name" value="Peptidase S8/S53 domain"/>
    <property type="match status" value="1"/>
</dbReference>
<keyword evidence="10" id="KW-0865">Zymogen</keyword>
<dbReference type="InterPro" id="IPR038466">
    <property type="entry name" value="S8_pro-domain_sf"/>
</dbReference>
<evidence type="ECO:0000256" key="12">
    <source>
        <dbReference type="PIRSR" id="PIRSR615500-1"/>
    </source>
</evidence>
<evidence type="ECO:0000259" key="19">
    <source>
        <dbReference type="PROSITE" id="PS51829"/>
    </source>
</evidence>
<evidence type="ECO:0000256" key="13">
    <source>
        <dbReference type="PROSITE-ProRule" id="PRU00042"/>
    </source>
</evidence>
<dbReference type="InterPro" id="IPR023827">
    <property type="entry name" value="Peptidase_S8_Asp-AS"/>
</dbReference>
<dbReference type="PANTHER" id="PTHR42884:SF28">
    <property type="entry name" value="PROPROTEIN CONVERTASE SUBTILISIN_KEXIN TYPE 7"/>
    <property type="match status" value="1"/>
</dbReference>
<proteinExistence type="inferred from homology"/>
<keyword evidence="7 14" id="KW-0720">Serine protease</keyword>
<dbReference type="Gene3D" id="2.60.120.260">
    <property type="entry name" value="Galactose-binding domain-like"/>
    <property type="match status" value="1"/>
</dbReference>
<keyword evidence="13" id="KW-0479">Metal-binding</keyword>
<comment type="subcellular location">
    <subcellularLocation>
        <location evidence="1">Membrane</location>
    </subcellularLocation>
</comment>
<dbReference type="SUPFAM" id="SSF52743">
    <property type="entry name" value="Subtilisin-like"/>
    <property type="match status" value="1"/>
</dbReference>
<evidence type="ECO:0000256" key="2">
    <source>
        <dbReference type="ARBA" id="ARBA00022670"/>
    </source>
</evidence>
<keyword evidence="8 17" id="KW-1133">Transmembrane helix</keyword>
<keyword evidence="9 17" id="KW-0472">Membrane</keyword>
<protein>
    <recommendedName>
        <fullName evidence="22">P/Homo B domain-containing protein</fullName>
    </recommendedName>
</protein>
<organism evidence="20 21">
    <name type="scientific">Sinanodonta woodiana</name>
    <name type="common">Chinese pond mussel</name>
    <name type="synonym">Anodonta woodiana</name>
    <dbReference type="NCBI Taxonomy" id="1069815"/>
    <lineage>
        <taxon>Eukaryota</taxon>
        <taxon>Metazoa</taxon>
        <taxon>Spiralia</taxon>
        <taxon>Lophotrochozoa</taxon>
        <taxon>Mollusca</taxon>
        <taxon>Bivalvia</taxon>
        <taxon>Autobranchia</taxon>
        <taxon>Heteroconchia</taxon>
        <taxon>Palaeoheterodonta</taxon>
        <taxon>Unionida</taxon>
        <taxon>Unionoidea</taxon>
        <taxon>Unionidae</taxon>
        <taxon>Unioninae</taxon>
        <taxon>Sinanodonta</taxon>
    </lineage>
</organism>
<evidence type="ECO:0000256" key="9">
    <source>
        <dbReference type="ARBA" id="ARBA00023136"/>
    </source>
</evidence>
<feature type="active site" description="Charge relay system" evidence="12 14">
    <location>
        <position position="461"/>
    </location>
</feature>
<keyword evidence="13" id="KW-0863">Zinc-finger</keyword>
<dbReference type="GO" id="GO:0006508">
    <property type="term" value="P:proteolysis"/>
    <property type="evidence" value="ECO:0007669"/>
    <property type="project" value="UniProtKB-KW"/>
</dbReference>
<dbReference type="CDD" id="cd04059">
    <property type="entry name" value="Peptidases_S8_Protein_convertases_Kexins_Furin-like"/>
    <property type="match status" value="1"/>
</dbReference>
<dbReference type="InterPro" id="IPR008979">
    <property type="entry name" value="Galactose-bd-like_sf"/>
</dbReference>
<evidence type="ECO:0000256" key="17">
    <source>
        <dbReference type="SAM" id="Phobius"/>
    </source>
</evidence>
<evidence type="ECO:0000256" key="8">
    <source>
        <dbReference type="ARBA" id="ARBA00022989"/>
    </source>
</evidence>
<dbReference type="Pfam" id="PF00082">
    <property type="entry name" value="Peptidase_S8"/>
    <property type="match status" value="1"/>
</dbReference>
<dbReference type="GO" id="GO:0016020">
    <property type="term" value="C:membrane"/>
    <property type="evidence" value="ECO:0007669"/>
    <property type="project" value="UniProtKB-SubCell"/>
</dbReference>
<comment type="similarity">
    <text evidence="14 15">Belongs to the peptidase S8 family.</text>
</comment>
<evidence type="ECO:0000256" key="5">
    <source>
        <dbReference type="ARBA" id="ARBA00022729"/>
    </source>
</evidence>
<feature type="region of interest" description="Disordered" evidence="16">
    <location>
        <begin position="831"/>
        <end position="878"/>
    </location>
</feature>
<dbReference type="SUPFAM" id="SSF49785">
    <property type="entry name" value="Galactose-binding domain-like"/>
    <property type="match status" value="1"/>
</dbReference>
<dbReference type="Gene3D" id="3.30.70.850">
    <property type="entry name" value="Peptidase S8, pro-domain"/>
    <property type="match status" value="1"/>
</dbReference>
<dbReference type="PROSITE" id="PS00136">
    <property type="entry name" value="SUBTILASE_ASP"/>
    <property type="match status" value="1"/>
</dbReference>
<feature type="domain" description="C2H2-type" evidence="18">
    <location>
        <begin position="836"/>
        <end position="865"/>
    </location>
</feature>
<dbReference type="PRINTS" id="PR00723">
    <property type="entry name" value="SUBTILISIN"/>
</dbReference>
<keyword evidence="3" id="KW-0165">Cleavage on pair of basic residues</keyword>
<dbReference type="GO" id="GO:0004252">
    <property type="term" value="F:serine-type endopeptidase activity"/>
    <property type="evidence" value="ECO:0007669"/>
    <property type="project" value="UniProtKB-UniRule"/>
</dbReference>
<dbReference type="PROSITE" id="PS51892">
    <property type="entry name" value="SUBTILASE"/>
    <property type="match status" value="1"/>
</dbReference>
<evidence type="ECO:0000256" key="3">
    <source>
        <dbReference type="ARBA" id="ARBA00022685"/>
    </source>
</evidence>
<keyword evidence="4 17" id="KW-0812">Transmembrane</keyword>